<proteinExistence type="predicted"/>
<gene>
    <name evidence="1" type="ORF">NLS_LOCUS1460</name>
</gene>
<dbReference type="Proteomes" id="UP000277928">
    <property type="component" value="Unassembled WGS sequence"/>
</dbReference>
<organism evidence="1 2">
    <name type="scientific">Litomosoides sigmodontis</name>
    <name type="common">Filarial nematode worm</name>
    <dbReference type="NCBI Taxonomy" id="42156"/>
    <lineage>
        <taxon>Eukaryota</taxon>
        <taxon>Metazoa</taxon>
        <taxon>Ecdysozoa</taxon>
        <taxon>Nematoda</taxon>
        <taxon>Chromadorea</taxon>
        <taxon>Rhabditida</taxon>
        <taxon>Spirurina</taxon>
        <taxon>Spiruromorpha</taxon>
        <taxon>Filarioidea</taxon>
        <taxon>Onchocercidae</taxon>
        <taxon>Litomosoides</taxon>
    </lineage>
</organism>
<name>A0A3P6SNN7_LITSI</name>
<accession>A0A3P6SNN7</accession>
<evidence type="ECO:0000313" key="2">
    <source>
        <dbReference type="Proteomes" id="UP000277928"/>
    </source>
</evidence>
<protein>
    <submittedName>
        <fullName evidence="1">Uncharacterized protein</fullName>
    </submittedName>
</protein>
<keyword evidence="2" id="KW-1185">Reference proteome</keyword>
<dbReference type="EMBL" id="UYRX01000051">
    <property type="protein sequence ID" value="VDK71513.1"/>
    <property type="molecule type" value="Genomic_DNA"/>
</dbReference>
<dbReference type="AlphaFoldDB" id="A0A3P6SNN7"/>
<evidence type="ECO:0000313" key="1">
    <source>
        <dbReference type="EMBL" id="VDK71513.1"/>
    </source>
</evidence>
<sequence length="73" mass="8258">MAISIVIKTERHEMMRLVVLAQLRSKGDGNWTGSQRANISFKLPLSILTSRRHSMFSNIAFQKLLDLSTDSPL</sequence>
<reference evidence="1 2" key="1">
    <citation type="submission" date="2018-08" db="EMBL/GenBank/DDBJ databases">
        <authorList>
            <person name="Laetsch R D."/>
            <person name="Stevens L."/>
            <person name="Kumar S."/>
            <person name="Blaxter L. M."/>
        </authorList>
    </citation>
    <scope>NUCLEOTIDE SEQUENCE [LARGE SCALE GENOMIC DNA]</scope>
</reference>